<evidence type="ECO:0000313" key="7">
    <source>
        <dbReference type="EMBL" id="VDN35186.1"/>
    </source>
</evidence>
<sequence length="158" mass="17945">MKTIEVSAVLMIPVLLFGMFGNLNLLSATYRFKQLRNRNGILVALIAFLDFISELHESKNAIEVLSGKSLMPRNVCFRSIFLYLVSFNMACVAILFLAIDRFIAVWSPLRIPSDSAALGWRLAFCNASDTIKLTMKKKKRRSSVTVACFWNDLRSMDR</sequence>
<feature type="domain" description="G-protein coupled receptors family 1 profile" evidence="6">
    <location>
        <begin position="21"/>
        <end position="150"/>
    </location>
</feature>
<evidence type="ECO:0000256" key="2">
    <source>
        <dbReference type="ARBA" id="ARBA00022692"/>
    </source>
</evidence>
<comment type="subcellular location">
    <subcellularLocation>
        <location evidence="1">Membrane</location>
    </subcellularLocation>
</comment>
<dbReference type="InterPro" id="IPR000276">
    <property type="entry name" value="GPCR_Rhodpsn"/>
</dbReference>
<evidence type="ECO:0000313" key="8">
    <source>
        <dbReference type="Proteomes" id="UP000271098"/>
    </source>
</evidence>
<dbReference type="PANTHER" id="PTHR23360:SF37">
    <property type="entry name" value="G-PROTEIN COUPLED RECEPTORS FAMILY 1 PROFILE DOMAIN-CONTAINING PROTEIN"/>
    <property type="match status" value="1"/>
</dbReference>
<dbReference type="PANTHER" id="PTHR23360">
    <property type="entry name" value="G-PROTEIN COUPLED RECEPTORS FAMILY 1 PROFILE DOMAIN-CONTAINING PROTEIN-RELATED"/>
    <property type="match status" value="1"/>
</dbReference>
<evidence type="ECO:0000256" key="5">
    <source>
        <dbReference type="SAM" id="Phobius"/>
    </source>
</evidence>
<keyword evidence="2 5" id="KW-0812">Transmembrane</keyword>
<dbReference type="SMART" id="SM01381">
    <property type="entry name" value="7TM_GPCR_Srsx"/>
    <property type="match status" value="1"/>
</dbReference>
<dbReference type="InterPro" id="IPR047130">
    <property type="entry name" value="7TM_GPCR_Srsx_nematod"/>
</dbReference>
<dbReference type="GO" id="GO:0016020">
    <property type="term" value="C:membrane"/>
    <property type="evidence" value="ECO:0007669"/>
    <property type="project" value="UniProtKB-SubCell"/>
</dbReference>
<feature type="transmembrane region" description="Helical" evidence="5">
    <location>
        <begin position="6"/>
        <end position="27"/>
    </location>
</feature>
<dbReference type="Pfam" id="PF10320">
    <property type="entry name" value="7TM_GPCR_Srsx"/>
    <property type="match status" value="1"/>
</dbReference>
<dbReference type="Gene3D" id="1.20.1070.10">
    <property type="entry name" value="Rhodopsin 7-helix transmembrane proteins"/>
    <property type="match status" value="1"/>
</dbReference>
<keyword evidence="3 5" id="KW-1133">Transmembrane helix</keyword>
<keyword evidence="4 5" id="KW-0472">Membrane</keyword>
<dbReference type="PROSITE" id="PS00237">
    <property type="entry name" value="G_PROTEIN_RECEP_F1_1"/>
    <property type="match status" value="1"/>
</dbReference>
<reference evidence="9" key="1">
    <citation type="submission" date="2016-06" db="UniProtKB">
        <authorList>
            <consortium name="WormBaseParasite"/>
        </authorList>
    </citation>
    <scope>IDENTIFICATION</scope>
</reference>
<evidence type="ECO:0000256" key="4">
    <source>
        <dbReference type="ARBA" id="ARBA00023136"/>
    </source>
</evidence>
<dbReference type="AlphaFoldDB" id="A0A183EGF2"/>
<dbReference type="Proteomes" id="UP000271098">
    <property type="component" value="Unassembled WGS sequence"/>
</dbReference>
<dbReference type="EMBL" id="UYRT01089664">
    <property type="protein sequence ID" value="VDN35186.1"/>
    <property type="molecule type" value="Genomic_DNA"/>
</dbReference>
<accession>A0A183EGF2</accession>
<keyword evidence="8" id="KW-1185">Reference proteome</keyword>
<dbReference type="GO" id="GO:0004930">
    <property type="term" value="F:G protein-coupled receptor activity"/>
    <property type="evidence" value="ECO:0007669"/>
    <property type="project" value="InterPro"/>
</dbReference>
<evidence type="ECO:0000256" key="1">
    <source>
        <dbReference type="ARBA" id="ARBA00004370"/>
    </source>
</evidence>
<name>A0A183EGF2_9BILA</name>
<dbReference type="InterPro" id="IPR017452">
    <property type="entry name" value="GPCR_Rhodpsn_7TM"/>
</dbReference>
<dbReference type="SUPFAM" id="SSF81321">
    <property type="entry name" value="Family A G protein-coupled receptor-like"/>
    <property type="match status" value="1"/>
</dbReference>
<evidence type="ECO:0000256" key="3">
    <source>
        <dbReference type="ARBA" id="ARBA00022989"/>
    </source>
</evidence>
<feature type="transmembrane region" description="Helical" evidence="5">
    <location>
        <begin position="80"/>
        <end position="99"/>
    </location>
</feature>
<dbReference type="WBParaSite" id="GPUH_0002006801-mRNA-1">
    <property type="protein sequence ID" value="GPUH_0002006801-mRNA-1"/>
    <property type="gene ID" value="GPUH_0002006801"/>
</dbReference>
<organism evidence="9">
    <name type="scientific">Gongylonema pulchrum</name>
    <dbReference type="NCBI Taxonomy" id="637853"/>
    <lineage>
        <taxon>Eukaryota</taxon>
        <taxon>Metazoa</taxon>
        <taxon>Ecdysozoa</taxon>
        <taxon>Nematoda</taxon>
        <taxon>Chromadorea</taxon>
        <taxon>Rhabditida</taxon>
        <taxon>Spirurina</taxon>
        <taxon>Spiruromorpha</taxon>
        <taxon>Spiruroidea</taxon>
        <taxon>Gongylonematidae</taxon>
        <taxon>Gongylonema</taxon>
    </lineage>
</organism>
<proteinExistence type="predicted"/>
<gene>
    <name evidence="7" type="ORF">GPUH_LOCUS20043</name>
</gene>
<dbReference type="InterPro" id="IPR019424">
    <property type="entry name" value="7TM_GPCR_Srsx"/>
</dbReference>
<protein>
    <submittedName>
        <fullName evidence="9">G_PROTEIN_RECEP_F1_2 domain-containing protein</fullName>
    </submittedName>
</protein>
<evidence type="ECO:0000313" key="9">
    <source>
        <dbReference type="WBParaSite" id="GPUH_0002006801-mRNA-1"/>
    </source>
</evidence>
<reference evidence="7 8" key="2">
    <citation type="submission" date="2018-11" db="EMBL/GenBank/DDBJ databases">
        <authorList>
            <consortium name="Pathogen Informatics"/>
        </authorList>
    </citation>
    <scope>NUCLEOTIDE SEQUENCE [LARGE SCALE GENOMIC DNA]</scope>
</reference>
<dbReference type="PROSITE" id="PS50262">
    <property type="entry name" value="G_PROTEIN_RECEP_F1_2"/>
    <property type="match status" value="1"/>
</dbReference>
<evidence type="ECO:0000259" key="6">
    <source>
        <dbReference type="PROSITE" id="PS50262"/>
    </source>
</evidence>